<evidence type="ECO:0000256" key="3">
    <source>
        <dbReference type="ARBA" id="ARBA00023125"/>
    </source>
</evidence>
<accession>A0A8F1NP29</accession>
<comment type="subcellular location">
    <subcellularLocation>
        <location evidence="1">Nucleus</location>
    </subcellularLocation>
</comment>
<dbReference type="GO" id="GO:0000976">
    <property type="term" value="F:transcription cis-regulatory region binding"/>
    <property type="evidence" value="ECO:0007669"/>
    <property type="project" value="TreeGrafter"/>
</dbReference>
<dbReference type="InterPro" id="IPR044810">
    <property type="entry name" value="WRKY_plant"/>
</dbReference>
<dbReference type="Pfam" id="PF03106">
    <property type="entry name" value="WRKY"/>
    <property type="match status" value="1"/>
</dbReference>
<dbReference type="InterPro" id="IPR036576">
    <property type="entry name" value="WRKY_dom_sf"/>
</dbReference>
<dbReference type="SMART" id="SM00774">
    <property type="entry name" value="WRKY"/>
    <property type="match status" value="1"/>
</dbReference>
<organism evidence="7">
    <name type="scientific">Zanthoxylum armatum</name>
    <dbReference type="NCBI Taxonomy" id="67938"/>
    <lineage>
        <taxon>Eukaryota</taxon>
        <taxon>Viridiplantae</taxon>
        <taxon>Streptophyta</taxon>
        <taxon>Embryophyta</taxon>
        <taxon>Tracheophyta</taxon>
        <taxon>Spermatophyta</taxon>
        <taxon>Magnoliopsida</taxon>
        <taxon>eudicotyledons</taxon>
        <taxon>Gunneridae</taxon>
        <taxon>Pentapetalae</taxon>
        <taxon>rosids</taxon>
        <taxon>malvids</taxon>
        <taxon>Sapindales</taxon>
        <taxon>Rutaceae</taxon>
        <taxon>Zanthoxyloideae</taxon>
        <taxon>Zanthoxylum</taxon>
    </lineage>
</organism>
<evidence type="ECO:0000256" key="4">
    <source>
        <dbReference type="ARBA" id="ARBA00023163"/>
    </source>
</evidence>
<name>A0A8F1NP29_9ROSI</name>
<keyword evidence="2" id="KW-0805">Transcription regulation</keyword>
<dbReference type="GO" id="GO:0005634">
    <property type="term" value="C:nucleus"/>
    <property type="evidence" value="ECO:0007669"/>
    <property type="project" value="UniProtKB-SubCell"/>
</dbReference>
<dbReference type="PROSITE" id="PS50811">
    <property type="entry name" value="WRKY"/>
    <property type="match status" value="1"/>
</dbReference>
<keyword evidence="3" id="KW-0238">DNA-binding</keyword>
<evidence type="ECO:0000256" key="2">
    <source>
        <dbReference type="ARBA" id="ARBA00023015"/>
    </source>
</evidence>
<evidence type="ECO:0000256" key="5">
    <source>
        <dbReference type="ARBA" id="ARBA00023242"/>
    </source>
</evidence>
<keyword evidence="4" id="KW-0804">Transcription</keyword>
<dbReference type="EMBL" id="MW321448">
    <property type="protein sequence ID" value="QWQ79527.1"/>
    <property type="molecule type" value="mRNA"/>
</dbReference>
<dbReference type="PANTHER" id="PTHR32096:SF133">
    <property type="entry name" value="WRKY TRANSCRIPTION FACTOR 41-RELATED"/>
    <property type="match status" value="1"/>
</dbReference>
<proteinExistence type="evidence at transcript level"/>
<dbReference type="InterPro" id="IPR003657">
    <property type="entry name" value="WRKY_dom"/>
</dbReference>
<dbReference type="SUPFAM" id="SSF118290">
    <property type="entry name" value="WRKY DNA-binding domain"/>
    <property type="match status" value="1"/>
</dbReference>
<feature type="domain" description="WRKY" evidence="6">
    <location>
        <begin position="158"/>
        <end position="221"/>
    </location>
</feature>
<evidence type="ECO:0000313" key="7">
    <source>
        <dbReference type="EMBL" id="QWQ79527.1"/>
    </source>
</evidence>
<evidence type="ECO:0000259" key="6">
    <source>
        <dbReference type="PROSITE" id="PS50811"/>
    </source>
</evidence>
<keyword evidence="5" id="KW-0539">Nucleus</keyword>
<evidence type="ECO:0000256" key="1">
    <source>
        <dbReference type="ARBA" id="ARBA00004123"/>
    </source>
</evidence>
<dbReference type="AlphaFoldDB" id="A0A8F1NP29"/>
<dbReference type="Gene3D" id="2.20.25.80">
    <property type="entry name" value="WRKY domain"/>
    <property type="match status" value="1"/>
</dbReference>
<dbReference type="GO" id="GO:0003700">
    <property type="term" value="F:DNA-binding transcription factor activity"/>
    <property type="evidence" value="ECO:0007669"/>
    <property type="project" value="InterPro"/>
</dbReference>
<protein>
    <submittedName>
        <fullName evidence="7">WRKY transcription factor protein 9</fullName>
    </submittedName>
</protein>
<reference evidence="7" key="1">
    <citation type="submission" date="2020-11" db="EMBL/GenBank/DDBJ databases">
        <authorList>
            <person name="Wang Y."/>
            <person name="Feng F."/>
        </authorList>
    </citation>
    <scope>NUCLEOTIDE SEQUENCE</scope>
</reference>
<dbReference type="PANTHER" id="PTHR32096">
    <property type="entry name" value="WRKY TRANSCRIPTION FACTOR 30-RELATED-RELATED"/>
    <property type="match status" value="1"/>
</dbReference>
<sequence>MVDDLKIVYIDMMNQAARFIQFAWRRHHTRRLREWEQKKLINELTHGRELAELLQFQLNTPSFSSLHDQAREMLVQKIMSSYEKVLHMLNFNNSSSSTLDPQLTGLMIKSPTSLGMSSWSNLDFEGSVKDPLDLKDGSKKRKTLPIRTVIVNTPPGAGLGEMLEDGYSWRKYGQKELLGAKYPRSYYKCTHRYDKGCLATKQVQRSDEDPTIFEITYRGHHTCTRETSTTIEPKQHNIYQKQQQPEPSPLNLKKGLDIVTQEPLPSLSFRPPSPPPR</sequence>
<dbReference type="CDD" id="cd23767">
    <property type="entry name" value="IQCD"/>
    <property type="match status" value="1"/>
</dbReference>